<protein>
    <submittedName>
        <fullName evidence="2">Uncharacterized protein</fullName>
    </submittedName>
</protein>
<gene>
    <name evidence="2" type="ORF">HNQ08_004901</name>
</gene>
<proteinExistence type="predicted"/>
<evidence type="ECO:0000256" key="1">
    <source>
        <dbReference type="SAM" id="Phobius"/>
    </source>
</evidence>
<organism evidence="2 3">
    <name type="scientific">Deinococcus humi</name>
    <dbReference type="NCBI Taxonomy" id="662880"/>
    <lineage>
        <taxon>Bacteria</taxon>
        <taxon>Thermotogati</taxon>
        <taxon>Deinococcota</taxon>
        <taxon>Deinococci</taxon>
        <taxon>Deinococcales</taxon>
        <taxon>Deinococcaceae</taxon>
        <taxon>Deinococcus</taxon>
    </lineage>
</organism>
<accession>A0A7W8NHD9</accession>
<dbReference type="RefSeq" id="WP_184137555.1">
    <property type="nucleotide sequence ID" value="NZ_JACHFL010000022.1"/>
</dbReference>
<keyword evidence="1" id="KW-1133">Transmembrane helix</keyword>
<keyword evidence="1" id="KW-0472">Membrane</keyword>
<dbReference type="EMBL" id="JACHFL010000022">
    <property type="protein sequence ID" value="MBB5365775.1"/>
    <property type="molecule type" value="Genomic_DNA"/>
</dbReference>
<reference evidence="2 3" key="1">
    <citation type="submission" date="2020-08" db="EMBL/GenBank/DDBJ databases">
        <title>Genomic Encyclopedia of Type Strains, Phase IV (KMG-IV): sequencing the most valuable type-strain genomes for metagenomic binning, comparative biology and taxonomic classification.</title>
        <authorList>
            <person name="Goeker M."/>
        </authorList>
    </citation>
    <scope>NUCLEOTIDE SEQUENCE [LARGE SCALE GENOMIC DNA]</scope>
    <source>
        <strain evidence="2 3">DSM 27939</strain>
    </source>
</reference>
<comment type="caution">
    <text evidence="2">The sequence shown here is derived from an EMBL/GenBank/DDBJ whole genome shotgun (WGS) entry which is preliminary data.</text>
</comment>
<evidence type="ECO:0000313" key="3">
    <source>
        <dbReference type="Proteomes" id="UP000552709"/>
    </source>
</evidence>
<name>A0A7W8NHD9_9DEIO</name>
<keyword evidence="3" id="KW-1185">Reference proteome</keyword>
<dbReference type="AlphaFoldDB" id="A0A7W8NHD9"/>
<keyword evidence="1" id="KW-0812">Transmembrane</keyword>
<feature type="transmembrane region" description="Helical" evidence="1">
    <location>
        <begin position="12"/>
        <end position="29"/>
    </location>
</feature>
<dbReference type="Proteomes" id="UP000552709">
    <property type="component" value="Unassembled WGS sequence"/>
</dbReference>
<evidence type="ECO:0000313" key="2">
    <source>
        <dbReference type="EMBL" id="MBB5365775.1"/>
    </source>
</evidence>
<sequence>MHRHKSAVKANVLVSVSIVPSVLLTIFFVQEDRNLPLREDFEAACKSKLNELYADPQSITINQFQFSYVGTRGSGGKPPGRVSTAQLSAYYNNARNFIGARCGASLSNGKVTAVLSDVDFVVR</sequence>